<dbReference type="RefSeq" id="WP_264880140.1">
    <property type="nucleotide sequence ID" value="NZ_JAPDOB010000001.1"/>
</dbReference>
<keyword evidence="3" id="KW-1185">Reference proteome</keyword>
<accession>A0ABT3JBC7</accession>
<protein>
    <submittedName>
        <fullName evidence="2">Uncharacterized protein</fullName>
    </submittedName>
</protein>
<evidence type="ECO:0000313" key="3">
    <source>
        <dbReference type="Proteomes" id="UP001526246"/>
    </source>
</evidence>
<name>A0ABT3JBC7_9SPHN</name>
<gene>
    <name evidence="2" type="ORF">OMW55_00975</name>
</gene>
<feature type="signal peptide" evidence="1">
    <location>
        <begin position="1"/>
        <end position="25"/>
    </location>
</feature>
<reference evidence="2 3" key="1">
    <citation type="submission" date="2022-10" db="EMBL/GenBank/DDBJ databases">
        <title>Sphingomonas sp.</title>
        <authorList>
            <person name="Jin C."/>
        </authorList>
    </citation>
    <scope>NUCLEOTIDE SEQUENCE [LARGE SCALE GENOMIC DNA]</scope>
    <source>
        <strain evidence="2 3">BN140010</strain>
    </source>
</reference>
<organism evidence="2 3">
    <name type="scientific">Sphingomonas arvum</name>
    <dbReference type="NCBI Taxonomy" id="2992113"/>
    <lineage>
        <taxon>Bacteria</taxon>
        <taxon>Pseudomonadati</taxon>
        <taxon>Pseudomonadota</taxon>
        <taxon>Alphaproteobacteria</taxon>
        <taxon>Sphingomonadales</taxon>
        <taxon>Sphingomonadaceae</taxon>
        <taxon>Sphingomonas</taxon>
    </lineage>
</organism>
<evidence type="ECO:0000313" key="2">
    <source>
        <dbReference type="EMBL" id="MCW3796383.1"/>
    </source>
</evidence>
<dbReference type="EMBL" id="JAPDOB010000001">
    <property type="protein sequence ID" value="MCW3796383.1"/>
    <property type="molecule type" value="Genomic_DNA"/>
</dbReference>
<proteinExistence type="predicted"/>
<sequence>MLKPILAAAALAGAATVASLSPAQAQSREGQAYIEVFGNDPCPRSTDSEVVVCARKPDSERFRIPERLRTGGALQSRQAWANRARSFEIATRRGVNTCDAVGPSGQSGCLQRIIDQAYAETRESETENTVPR</sequence>
<keyword evidence="1" id="KW-0732">Signal</keyword>
<feature type="chain" id="PRO_5046508107" evidence="1">
    <location>
        <begin position="26"/>
        <end position="132"/>
    </location>
</feature>
<comment type="caution">
    <text evidence="2">The sequence shown here is derived from an EMBL/GenBank/DDBJ whole genome shotgun (WGS) entry which is preliminary data.</text>
</comment>
<evidence type="ECO:0000256" key="1">
    <source>
        <dbReference type="SAM" id="SignalP"/>
    </source>
</evidence>
<dbReference type="Proteomes" id="UP001526246">
    <property type="component" value="Unassembled WGS sequence"/>
</dbReference>